<dbReference type="EMBL" id="JAVRFH010000215">
    <property type="protein sequence ID" value="MDT0616598.1"/>
    <property type="molecule type" value="Genomic_DNA"/>
</dbReference>
<dbReference type="Proteomes" id="UP001180724">
    <property type="component" value="Unassembled WGS sequence"/>
</dbReference>
<comment type="caution">
    <text evidence="1">The sequence shown here is derived from an EMBL/GenBank/DDBJ whole genome shotgun (WGS) entry which is preliminary data.</text>
</comment>
<keyword evidence="2" id="KW-1185">Reference proteome</keyword>
<gene>
    <name evidence="1" type="ORF">RM812_41710</name>
</gene>
<sequence length="79" mass="8837">YGSVQQYFAGHSPRSAIGGTLTSVQAVVRRMGPASGVKLLQRDEQARVYRIERELLEPLRRAFSVADARPDLLRRGEPE</sequence>
<protein>
    <submittedName>
        <fullName evidence="1">Uncharacterized protein</fullName>
    </submittedName>
</protein>
<name>A0ABU3B2B9_9ACTN</name>
<feature type="non-terminal residue" evidence="1">
    <location>
        <position position="1"/>
    </location>
</feature>
<organism evidence="1 2">
    <name type="scientific">Streptomyces lancefieldiae</name>
    <dbReference type="NCBI Taxonomy" id="3075520"/>
    <lineage>
        <taxon>Bacteria</taxon>
        <taxon>Bacillati</taxon>
        <taxon>Actinomycetota</taxon>
        <taxon>Actinomycetes</taxon>
        <taxon>Kitasatosporales</taxon>
        <taxon>Streptomycetaceae</taxon>
        <taxon>Streptomyces</taxon>
    </lineage>
</organism>
<evidence type="ECO:0000313" key="1">
    <source>
        <dbReference type="EMBL" id="MDT0616598.1"/>
    </source>
</evidence>
<accession>A0ABU3B2B9</accession>
<proteinExistence type="predicted"/>
<reference evidence="1" key="1">
    <citation type="submission" date="2024-05" db="EMBL/GenBank/DDBJ databases">
        <title>30 novel species of actinomycetes from the DSMZ collection.</title>
        <authorList>
            <person name="Nouioui I."/>
        </authorList>
    </citation>
    <scope>NUCLEOTIDE SEQUENCE</scope>
    <source>
        <strain evidence="1">DSM 40712</strain>
    </source>
</reference>
<evidence type="ECO:0000313" key="2">
    <source>
        <dbReference type="Proteomes" id="UP001180724"/>
    </source>
</evidence>